<sequence length="158" mass="17667">MGDFLQQSLLVRYVTSVYWSITTLTTPASYENFRIQQVLRKLLRINSSCRDDQVFEKPISKAQLQATIEQVKMSGVKLKTQGLEVSKLGYVCTGLSGTTISMFCCGPSLFFQVLVRLNRCVFFTVAAGNKAVEVESLDCLGETLTHRISDFIHTSHTS</sequence>
<dbReference type="AlphaFoldDB" id="A0ABD1UVX3"/>
<evidence type="ECO:0000313" key="1">
    <source>
        <dbReference type="EMBL" id="KAL2529211.1"/>
    </source>
</evidence>
<reference evidence="2" key="1">
    <citation type="submission" date="2024-07" db="EMBL/GenBank/DDBJ databases">
        <title>Two chromosome-level genome assemblies of Korean endemic species Abeliophyllum distichum and Forsythia ovata (Oleaceae).</title>
        <authorList>
            <person name="Jang H."/>
        </authorList>
    </citation>
    <scope>NUCLEOTIDE SEQUENCE [LARGE SCALE GENOMIC DNA]</scope>
</reference>
<dbReference type="EMBL" id="JBFOLJ010000006">
    <property type="protein sequence ID" value="KAL2529211.1"/>
    <property type="molecule type" value="Genomic_DNA"/>
</dbReference>
<organism evidence="1 2">
    <name type="scientific">Forsythia ovata</name>
    <dbReference type="NCBI Taxonomy" id="205694"/>
    <lineage>
        <taxon>Eukaryota</taxon>
        <taxon>Viridiplantae</taxon>
        <taxon>Streptophyta</taxon>
        <taxon>Embryophyta</taxon>
        <taxon>Tracheophyta</taxon>
        <taxon>Spermatophyta</taxon>
        <taxon>Magnoliopsida</taxon>
        <taxon>eudicotyledons</taxon>
        <taxon>Gunneridae</taxon>
        <taxon>Pentapetalae</taxon>
        <taxon>asterids</taxon>
        <taxon>lamiids</taxon>
        <taxon>Lamiales</taxon>
        <taxon>Oleaceae</taxon>
        <taxon>Forsythieae</taxon>
        <taxon>Forsythia</taxon>
    </lineage>
</organism>
<proteinExistence type="predicted"/>
<evidence type="ECO:0000313" key="2">
    <source>
        <dbReference type="Proteomes" id="UP001604277"/>
    </source>
</evidence>
<comment type="caution">
    <text evidence="1">The sequence shown here is derived from an EMBL/GenBank/DDBJ whole genome shotgun (WGS) entry which is preliminary data.</text>
</comment>
<accession>A0ABD1UVX3</accession>
<gene>
    <name evidence="1" type="ORF">Fot_21812</name>
</gene>
<name>A0ABD1UVX3_9LAMI</name>
<protein>
    <submittedName>
        <fullName evidence="1">Uncharacterized protein</fullName>
    </submittedName>
</protein>
<dbReference type="Proteomes" id="UP001604277">
    <property type="component" value="Unassembled WGS sequence"/>
</dbReference>
<keyword evidence="2" id="KW-1185">Reference proteome</keyword>